<dbReference type="Proteomes" id="UP001057402">
    <property type="component" value="Chromosome 2"/>
</dbReference>
<gene>
    <name evidence="1" type="ORF">MLD38_003378</name>
</gene>
<reference evidence="2" key="1">
    <citation type="journal article" date="2023" name="Front. Plant Sci.">
        <title>Chromosomal-level genome assembly of Melastoma candidum provides insights into trichome evolution.</title>
        <authorList>
            <person name="Zhong Y."/>
            <person name="Wu W."/>
            <person name="Sun C."/>
            <person name="Zou P."/>
            <person name="Liu Y."/>
            <person name="Dai S."/>
            <person name="Zhou R."/>
        </authorList>
    </citation>
    <scope>NUCLEOTIDE SEQUENCE [LARGE SCALE GENOMIC DNA]</scope>
</reference>
<protein>
    <submittedName>
        <fullName evidence="1">Uncharacterized protein</fullName>
    </submittedName>
</protein>
<comment type="caution">
    <text evidence="1">The sequence shown here is derived from an EMBL/GenBank/DDBJ whole genome shotgun (WGS) entry which is preliminary data.</text>
</comment>
<sequence length="96" mass="10981">MQKYSSNVVESCLKLAEEEHREYIVQELIQSPRLDQVLQDPYGNYVIQSTITTSKGALRAAIVKAIKPYVPALLTNPYGKKVLSNKYLKNVKWRLV</sequence>
<organism evidence="1 2">
    <name type="scientific">Melastoma candidum</name>
    <dbReference type="NCBI Taxonomy" id="119954"/>
    <lineage>
        <taxon>Eukaryota</taxon>
        <taxon>Viridiplantae</taxon>
        <taxon>Streptophyta</taxon>
        <taxon>Embryophyta</taxon>
        <taxon>Tracheophyta</taxon>
        <taxon>Spermatophyta</taxon>
        <taxon>Magnoliopsida</taxon>
        <taxon>eudicotyledons</taxon>
        <taxon>Gunneridae</taxon>
        <taxon>Pentapetalae</taxon>
        <taxon>rosids</taxon>
        <taxon>malvids</taxon>
        <taxon>Myrtales</taxon>
        <taxon>Melastomataceae</taxon>
        <taxon>Melastomatoideae</taxon>
        <taxon>Melastomateae</taxon>
        <taxon>Melastoma</taxon>
    </lineage>
</organism>
<keyword evidence="2" id="KW-1185">Reference proteome</keyword>
<evidence type="ECO:0000313" key="2">
    <source>
        <dbReference type="Proteomes" id="UP001057402"/>
    </source>
</evidence>
<name>A0ACB9S6X8_9MYRT</name>
<dbReference type="EMBL" id="CM042881">
    <property type="protein sequence ID" value="KAI4385338.1"/>
    <property type="molecule type" value="Genomic_DNA"/>
</dbReference>
<proteinExistence type="predicted"/>
<evidence type="ECO:0000313" key="1">
    <source>
        <dbReference type="EMBL" id="KAI4385338.1"/>
    </source>
</evidence>
<accession>A0ACB9S6X8</accession>